<proteinExistence type="predicted"/>
<keyword evidence="1" id="KW-0378">Hydrolase</keyword>
<reference evidence="2" key="1">
    <citation type="journal article" date="2019" name="Int. J. Syst. Evol. Microbiol.">
        <title>The Global Catalogue of Microorganisms (GCM) 10K type strain sequencing project: providing services to taxonomists for standard genome sequencing and annotation.</title>
        <authorList>
            <consortium name="The Broad Institute Genomics Platform"/>
            <consortium name="The Broad Institute Genome Sequencing Center for Infectious Disease"/>
            <person name="Wu L."/>
            <person name="Ma J."/>
        </authorList>
    </citation>
    <scope>NUCLEOTIDE SEQUENCE [LARGE SCALE GENOMIC DNA]</scope>
    <source>
        <strain evidence="2">CGMCC 1.12125</strain>
    </source>
</reference>
<dbReference type="GO" id="GO:0016787">
    <property type="term" value="F:hydrolase activity"/>
    <property type="evidence" value="ECO:0007669"/>
    <property type="project" value="UniProtKB-KW"/>
</dbReference>
<evidence type="ECO:0000313" key="2">
    <source>
        <dbReference type="Proteomes" id="UP001595965"/>
    </source>
</evidence>
<dbReference type="PANTHER" id="PTHR31793:SF24">
    <property type="entry name" value="LONG-CHAIN ACYL-COA THIOESTERASE FADM"/>
    <property type="match status" value="1"/>
</dbReference>
<name>A0ABV8XXB1_9MICC</name>
<gene>
    <name evidence="1" type="ORF">ACFO0K_07735</name>
</gene>
<accession>A0ABV8XXB1</accession>
<dbReference type="EC" id="3.1.2.-" evidence="1"/>
<organism evidence="1 2">
    <name type="scientific">Citricoccus alkalitolerans</name>
    <dbReference type="NCBI Taxonomy" id="246603"/>
    <lineage>
        <taxon>Bacteria</taxon>
        <taxon>Bacillati</taxon>
        <taxon>Actinomycetota</taxon>
        <taxon>Actinomycetes</taxon>
        <taxon>Micrococcales</taxon>
        <taxon>Micrococcaceae</taxon>
        <taxon>Citricoccus</taxon>
    </lineage>
</organism>
<dbReference type="SUPFAM" id="SSF54637">
    <property type="entry name" value="Thioesterase/thiol ester dehydrase-isomerase"/>
    <property type="match status" value="1"/>
</dbReference>
<dbReference type="InterPro" id="IPR029069">
    <property type="entry name" value="HotDog_dom_sf"/>
</dbReference>
<protein>
    <submittedName>
        <fullName evidence="1">Acyl-CoA thioesterase</fullName>
        <ecNumber evidence="1">3.1.2.-</ecNumber>
    </submittedName>
</protein>
<dbReference type="InterPro" id="IPR050563">
    <property type="entry name" value="4-hydroxybenzoyl-CoA_TE"/>
</dbReference>
<comment type="caution">
    <text evidence="1">The sequence shown here is derived from an EMBL/GenBank/DDBJ whole genome shotgun (WGS) entry which is preliminary data.</text>
</comment>
<dbReference type="PANTHER" id="PTHR31793">
    <property type="entry name" value="4-HYDROXYBENZOYL-COA THIOESTERASE FAMILY MEMBER"/>
    <property type="match status" value="1"/>
</dbReference>
<sequence>MSAPYEFEMDLRWSDQDLQGHVNNAKIVALAEEARIRFHAHLHRVPTGPTSLVVARQEIDYHAQTKYGPSLTMQVGVRRIGTKSFTLRHRGIQDGAPVFTVDAIMVNVDGTGQSRALTAEERAQLDEWNWAD</sequence>
<dbReference type="Gene3D" id="3.10.129.10">
    <property type="entry name" value="Hotdog Thioesterase"/>
    <property type="match status" value="1"/>
</dbReference>
<dbReference type="CDD" id="cd00586">
    <property type="entry name" value="4HBT"/>
    <property type="match status" value="1"/>
</dbReference>
<dbReference type="Proteomes" id="UP001595965">
    <property type="component" value="Unassembled WGS sequence"/>
</dbReference>
<keyword evidence="2" id="KW-1185">Reference proteome</keyword>
<dbReference type="RefSeq" id="WP_344228153.1">
    <property type="nucleotide sequence ID" value="NZ_BAAALH010000002.1"/>
</dbReference>
<dbReference type="EMBL" id="JBHSEN010000001">
    <property type="protein sequence ID" value="MFC4429569.1"/>
    <property type="molecule type" value="Genomic_DNA"/>
</dbReference>
<evidence type="ECO:0000313" key="1">
    <source>
        <dbReference type="EMBL" id="MFC4429569.1"/>
    </source>
</evidence>
<dbReference type="Pfam" id="PF13279">
    <property type="entry name" value="4HBT_2"/>
    <property type="match status" value="1"/>
</dbReference>